<keyword evidence="3" id="KW-1185">Reference proteome</keyword>
<dbReference type="RefSeq" id="WP_203626537.1">
    <property type="nucleotide sequence ID" value="NZ_BOLQ01000005.1"/>
</dbReference>
<gene>
    <name evidence="2" type="ORF">ACFQ4P_07500</name>
</gene>
<sequence length="264" mass="27567">MDINVKAFQDAIAEDIFEKTTHTVTQTALLADPAAALAPLFADLDQALAAGNLLQASLVADGEDEIGVRLETGVINLPFADSKKVTNFVAADSAVPLKVYLIITSPFVNVSHLRIDEVTTADNYLAGKNSQQAAVIADVQEKLDVIETNRKTPKPAAPAPAARTTSRSTTTRGKTPRKPSARTTNTVKAGSRKKVTAKTATKAKAAPKTTAKSTTKAPAKTASKTTTKAAAKKSPATKSTAAAKKTTPTKRATKTTATKAATKK</sequence>
<name>A0ABW4CH04_9LACO</name>
<feature type="compositionally biased region" description="Low complexity" evidence="1">
    <location>
        <begin position="159"/>
        <end position="173"/>
    </location>
</feature>
<proteinExistence type="predicted"/>
<evidence type="ECO:0000313" key="3">
    <source>
        <dbReference type="Proteomes" id="UP001597196"/>
    </source>
</evidence>
<reference evidence="3" key="1">
    <citation type="journal article" date="2019" name="Int. J. Syst. Evol. Microbiol.">
        <title>The Global Catalogue of Microorganisms (GCM) 10K type strain sequencing project: providing services to taxonomists for standard genome sequencing and annotation.</title>
        <authorList>
            <consortium name="The Broad Institute Genomics Platform"/>
            <consortium name="The Broad Institute Genome Sequencing Center for Infectious Disease"/>
            <person name="Wu L."/>
            <person name="Ma J."/>
        </authorList>
    </citation>
    <scope>NUCLEOTIDE SEQUENCE [LARGE SCALE GENOMIC DNA]</scope>
    <source>
        <strain evidence="3">CCM 8980</strain>
    </source>
</reference>
<feature type="compositionally biased region" description="Low complexity" evidence="1">
    <location>
        <begin position="254"/>
        <end position="264"/>
    </location>
</feature>
<protein>
    <submittedName>
        <fullName evidence="2">Uncharacterized protein</fullName>
    </submittedName>
</protein>
<evidence type="ECO:0000313" key="2">
    <source>
        <dbReference type="EMBL" id="MFD1430090.1"/>
    </source>
</evidence>
<organism evidence="2 3">
    <name type="scientific">Lacticaseibacillus mingshuiensis</name>
    <dbReference type="NCBI Taxonomy" id="2799574"/>
    <lineage>
        <taxon>Bacteria</taxon>
        <taxon>Bacillati</taxon>
        <taxon>Bacillota</taxon>
        <taxon>Bacilli</taxon>
        <taxon>Lactobacillales</taxon>
        <taxon>Lactobacillaceae</taxon>
        <taxon>Lacticaseibacillus</taxon>
    </lineage>
</organism>
<dbReference type="Proteomes" id="UP001597196">
    <property type="component" value="Unassembled WGS sequence"/>
</dbReference>
<comment type="caution">
    <text evidence="2">The sequence shown here is derived from an EMBL/GenBank/DDBJ whole genome shotgun (WGS) entry which is preliminary data.</text>
</comment>
<feature type="region of interest" description="Disordered" evidence="1">
    <location>
        <begin position="148"/>
        <end position="264"/>
    </location>
</feature>
<accession>A0ABW4CH04</accession>
<feature type="compositionally biased region" description="Low complexity" evidence="1">
    <location>
        <begin position="197"/>
        <end position="246"/>
    </location>
</feature>
<dbReference type="EMBL" id="JBHTOC010000009">
    <property type="protein sequence ID" value="MFD1430090.1"/>
    <property type="molecule type" value="Genomic_DNA"/>
</dbReference>
<evidence type="ECO:0000256" key="1">
    <source>
        <dbReference type="SAM" id="MobiDB-lite"/>
    </source>
</evidence>